<evidence type="ECO:0000313" key="3">
    <source>
        <dbReference type="Proteomes" id="UP000297014"/>
    </source>
</evidence>
<proteinExistence type="predicted"/>
<keyword evidence="1" id="KW-1133">Transmembrane helix</keyword>
<keyword evidence="1" id="KW-0472">Membrane</keyword>
<gene>
    <name evidence="2" type="ORF">AJ85_18505</name>
</gene>
<organism evidence="2 3">
    <name type="scientific">Alkalihalobacillus alcalophilus ATCC 27647 = CGMCC 1.3604</name>
    <dbReference type="NCBI Taxonomy" id="1218173"/>
    <lineage>
        <taxon>Bacteria</taxon>
        <taxon>Bacillati</taxon>
        <taxon>Bacillota</taxon>
        <taxon>Bacilli</taxon>
        <taxon>Bacillales</taxon>
        <taxon>Bacillaceae</taxon>
        <taxon>Alkalihalobacillus</taxon>
    </lineage>
</organism>
<accession>A0A4S4JVS8</accession>
<comment type="caution">
    <text evidence="2">The sequence shown here is derived from an EMBL/GenBank/DDBJ whole genome shotgun (WGS) entry which is preliminary data.</text>
</comment>
<dbReference type="RefSeq" id="WP_268746794.1">
    <property type="nucleotide sequence ID" value="NZ_ALPT02000015.1"/>
</dbReference>
<dbReference type="AlphaFoldDB" id="A0A4S4JVS8"/>
<protein>
    <submittedName>
        <fullName evidence="2">Uncharacterized protein</fullName>
    </submittedName>
</protein>
<sequence>MKFYFNKEDGKGRKRETHIELPAQFIIAIATATGTLITILLNL</sequence>
<evidence type="ECO:0000313" key="2">
    <source>
        <dbReference type="EMBL" id="THG89296.1"/>
    </source>
</evidence>
<dbReference type="Proteomes" id="UP000297014">
    <property type="component" value="Unassembled WGS sequence"/>
</dbReference>
<reference evidence="2 3" key="1">
    <citation type="submission" date="2014-01" db="EMBL/GenBank/DDBJ databases">
        <title>Draft genome sequencing of Bacillus alcalophilus CGMCC 1.3604.</title>
        <authorList>
            <person name="Yang J."/>
            <person name="Diao L."/>
            <person name="Yang S."/>
        </authorList>
    </citation>
    <scope>NUCLEOTIDE SEQUENCE [LARGE SCALE GENOMIC DNA]</scope>
    <source>
        <strain evidence="2 3">CGMCC 1.3604</strain>
    </source>
</reference>
<keyword evidence="1" id="KW-0812">Transmembrane</keyword>
<name>A0A4S4JVS8_ALKAL</name>
<dbReference type="EMBL" id="JALP01000248">
    <property type="protein sequence ID" value="THG89296.1"/>
    <property type="molecule type" value="Genomic_DNA"/>
</dbReference>
<evidence type="ECO:0000256" key="1">
    <source>
        <dbReference type="SAM" id="Phobius"/>
    </source>
</evidence>
<feature type="transmembrane region" description="Helical" evidence="1">
    <location>
        <begin position="21"/>
        <end position="41"/>
    </location>
</feature>